<dbReference type="PANTHER" id="PTHR40446">
    <property type="entry name" value="N-ACETYLGLUCOSAMINE-1-PHOSPHODIESTER ALPHA-N-ACETYLGLUCOSAMINIDASE"/>
    <property type="match status" value="1"/>
</dbReference>
<evidence type="ECO:0000259" key="1">
    <source>
        <dbReference type="Pfam" id="PF09992"/>
    </source>
</evidence>
<organism evidence="2 3">
    <name type="scientific">Terrimonas rubra</name>
    <dbReference type="NCBI Taxonomy" id="1035890"/>
    <lineage>
        <taxon>Bacteria</taxon>
        <taxon>Pseudomonadati</taxon>
        <taxon>Bacteroidota</taxon>
        <taxon>Chitinophagia</taxon>
        <taxon>Chitinophagales</taxon>
        <taxon>Chitinophagaceae</taxon>
        <taxon>Terrimonas</taxon>
    </lineage>
</organism>
<feature type="domain" description="Phosphodiester glycosidase" evidence="1">
    <location>
        <begin position="170"/>
        <end position="300"/>
    </location>
</feature>
<dbReference type="GO" id="GO:0016798">
    <property type="term" value="F:hydrolase activity, acting on glycosyl bonds"/>
    <property type="evidence" value="ECO:0007669"/>
    <property type="project" value="UniProtKB-KW"/>
</dbReference>
<dbReference type="Proteomes" id="UP001597511">
    <property type="component" value="Unassembled WGS sequence"/>
</dbReference>
<accession>A0ABW6AAU5</accession>
<protein>
    <submittedName>
        <fullName evidence="2">Phosphodiester glycosidase family protein</fullName>
    </submittedName>
</protein>
<reference evidence="3" key="1">
    <citation type="journal article" date="2019" name="Int. J. Syst. Evol. Microbiol.">
        <title>The Global Catalogue of Microorganisms (GCM) 10K type strain sequencing project: providing services to taxonomists for standard genome sequencing and annotation.</title>
        <authorList>
            <consortium name="The Broad Institute Genomics Platform"/>
            <consortium name="The Broad Institute Genome Sequencing Center for Infectious Disease"/>
            <person name="Wu L."/>
            <person name="Ma J."/>
        </authorList>
    </citation>
    <scope>NUCLEOTIDE SEQUENCE [LARGE SCALE GENOMIC DNA]</scope>
    <source>
        <strain evidence="3">KCTC 23299</strain>
    </source>
</reference>
<dbReference type="Pfam" id="PF09992">
    <property type="entry name" value="NAGPA"/>
    <property type="match status" value="1"/>
</dbReference>
<name>A0ABW6AAU5_9BACT</name>
<evidence type="ECO:0000313" key="3">
    <source>
        <dbReference type="Proteomes" id="UP001597511"/>
    </source>
</evidence>
<keyword evidence="3" id="KW-1185">Reference proteome</keyword>
<keyword evidence="2" id="KW-0326">Glycosidase</keyword>
<dbReference type="InterPro" id="IPR018711">
    <property type="entry name" value="NAGPA"/>
</dbReference>
<sequence length="303" mass="33105">MAQLHWTNMTTSFGHLPASVQVFKTTDTLSDGKPNISWYLVADLKDKNLLFTVDTSLNRRLTPQQYYDRNKQPLAVMNTTFFSFATHQNLNTVIKEGKLVGYNIHALAGKGKDTLTYRHPFTGALGITKKRKADIAWIYTDSSQRYAYASQRAVPAFKDSSSSLAARFNKSKKATGHHFAKWKMQTAVGGGPVLVQNGKVQISNNEELKFAGKAIDDKHPRTAMGYTADGKLVLLVVEGRNPGIAEGASLSQLALMLQAIGCTEALNVDGGGSSCLLVNGKETIAPSDKQQRAVPAVFIIQQK</sequence>
<dbReference type="PANTHER" id="PTHR40446:SF2">
    <property type="entry name" value="N-ACETYLGLUCOSAMINE-1-PHOSPHODIESTER ALPHA-N-ACETYLGLUCOSAMINIDASE"/>
    <property type="match status" value="1"/>
</dbReference>
<dbReference type="RefSeq" id="WP_386100635.1">
    <property type="nucleotide sequence ID" value="NZ_JBHUOZ010000003.1"/>
</dbReference>
<dbReference type="EMBL" id="JBHUOZ010000003">
    <property type="protein sequence ID" value="MFD2921062.1"/>
    <property type="molecule type" value="Genomic_DNA"/>
</dbReference>
<gene>
    <name evidence="2" type="ORF">ACFS6H_15155</name>
</gene>
<proteinExistence type="predicted"/>
<keyword evidence="2" id="KW-0378">Hydrolase</keyword>
<comment type="caution">
    <text evidence="2">The sequence shown here is derived from an EMBL/GenBank/DDBJ whole genome shotgun (WGS) entry which is preliminary data.</text>
</comment>
<evidence type="ECO:0000313" key="2">
    <source>
        <dbReference type="EMBL" id="MFD2921062.1"/>
    </source>
</evidence>